<dbReference type="SUPFAM" id="SSF57783">
    <property type="entry name" value="Zinc beta-ribbon"/>
    <property type="match status" value="1"/>
</dbReference>
<protein>
    <recommendedName>
        <fullName evidence="2">Transcription initiation factor IIE subunit alpha N-terminal domain-containing protein</fullName>
    </recommendedName>
</protein>
<evidence type="ECO:0000256" key="1">
    <source>
        <dbReference type="SAM" id="MobiDB-lite"/>
    </source>
</evidence>
<evidence type="ECO:0000313" key="4">
    <source>
        <dbReference type="Proteomes" id="UP000008141"/>
    </source>
</evidence>
<feature type="compositionally biased region" description="Low complexity" evidence="1">
    <location>
        <begin position="685"/>
        <end position="694"/>
    </location>
</feature>
<feature type="compositionally biased region" description="Basic and acidic residues" evidence="1">
    <location>
        <begin position="936"/>
        <end position="946"/>
    </location>
</feature>
<accession>E1ZC94</accession>
<feature type="region of interest" description="Disordered" evidence="1">
    <location>
        <begin position="383"/>
        <end position="447"/>
    </location>
</feature>
<dbReference type="Proteomes" id="UP000008141">
    <property type="component" value="Unassembled WGS sequence"/>
</dbReference>
<feature type="compositionally biased region" description="Low complexity" evidence="1">
    <location>
        <begin position="520"/>
        <end position="533"/>
    </location>
</feature>
<reference evidence="3 4" key="1">
    <citation type="journal article" date="2010" name="Plant Cell">
        <title>The Chlorella variabilis NC64A genome reveals adaptation to photosymbiosis, coevolution with viruses, and cryptic sex.</title>
        <authorList>
            <person name="Blanc G."/>
            <person name="Duncan G."/>
            <person name="Agarkova I."/>
            <person name="Borodovsky M."/>
            <person name="Gurnon J."/>
            <person name="Kuo A."/>
            <person name="Lindquist E."/>
            <person name="Lucas S."/>
            <person name="Pangilinan J."/>
            <person name="Polle J."/>
            <person name="Salamov A."/>
            <person name="Terry A."/>
            <person name="Yamada T."/>
            <person name="Dunigan D.D."/>
            <person name="Grigoriev I.V."/>
            <person name="Claverie J.M."/>
            <person name="Van Etten J.L."/>
        </authorList>
    </citation>
    <scope>NUCLEOTIDE SEQUENCE [LARGE SCALE GENOMIC DNA]</scope>
    <source>
        <strain evidence="3 4">NC64A</strain>
    </source>
</reference>
<dbReference type="InterPro" id="IPR002853">
    <property type="entry name" value="TFIIE_asu"/>
</dbReference>
<feature type="compositionally biased region" description="Low complexity" evidence="1">
    <location>
        <begin position="1074"/>
        <end position="1122"/>
    </location>
</feature>
<dbReference type="SMART" id="SM00531">
    <property type="entry name" value="TFIIE"/>
    <property type="match status" value="1"/>
</dbReference>
<dbReference type="STRING" id="554065.E1ZC94"/>
<feature type="compositionally biased region" description="Basic and acidic residues" evidence="1">
    <location>
        <begin position="401"/>
        <end position="411"/>
    </location>
</feature>
<dbReference type="InterPro" id="IPR013083">
    <property type="entry name" value="Znf_RING/FYVE/PHD"/>
</dbReference>
<feature type="compositionally biased region" description="Basic residues" evidence="1">
    <location>
        <begin position="654"/>
        <end position="671"/>
    </location>
</feature>
<feature type="compositionally biased region" description="Low complexity" evidence="1">
    <location>
        <begin position="1020"/>
        <end position="1031"/>
    </location>
</feature>
<dbReference type="AlphaFoldDB" id="E1ZC94"/>
<feature type="region of interest" description="Disordered" evidence="1">
    <location>
        <begin position="475"/>
        <end position="536"/>
    </location>
</feature>
<feature type="region of interest" description="Disordered" evidence="1">
    <location>
        <begin position="1176"/>
        <end position="1245"/>
    </location>
</feature>
<feature type="compositionally biased region" description="Acidic residues" evidence="1">
    <location>
        <begin position="897"/>
        <end position="907"/>
    </location>
</feature>
<gene>
    <name evidence="3" type="ORF">CHLNCDRAFT_51546</name>
</gene>
<feature type="compositionally biased region" description="Basic and acidic residues" evidence="1">
    <location>
        <begin position="827"/>
        <end position="838"/>
    </location>
</feature>
<evidence type="ECO:0000313" key="3">
    <source>
        <dbReference type="EMBL" id="EFN56571.1"/>
    </source>
</evidence>
<feature type="compositionally biased region" description="Basic residues" evidence="1">
    <location>
        <begin position="699"/>
        <end position="711"/>
    </location>
</feature>
<feature type="compositionally biased region" description="Low complexity" evidence="1">
    <location>
        <begin position="328"/>
        <end position="337"/>
    </location>
</feature>
<feature type="compositionally biased region" description="Low complexity" evidence="1">
    <location>
        <begin position="413"/>
        <end position="427"/>
    </location>
</feature>
<dbReference type="eggNOG" id="KOG2593">
    <property type="taxonomic scope" value="Eukaryota"/>
</dbReference>
<feature type="region of interest" description="Disordered" evidence="1">
    <location>
        <begin position="641"/>
        <end position="769"/>
    </location>
</feature>
<feature type="domain" description="Transcription initiation factor IIE subunit alpha N-terminal" evidence="2">
    <location>
        <begin position="58"/>
        <end position="220"/>
    </location>
</feature>
<feature type="compositionally biased region" description="Low complexity" evidence="1">
    <location>
        <begin position="978"/>
        <end position="987"/>
    </location>
</feature>
<feature type="compositionally biased region" description="Basic and acidic residues" evidence="1">
    <location>
        <begin position="672"/>
        <end position="684"/>
    </location>
</feature>
<dbReference type="OrthoDB" id="361102at2759"/>
<feature type="compositionally biased region" description="Low complexity" evidence="1">
    <location>
        <begin position="947"/>
        <end position="963"/>
    </location>
</feature>
<feature type="region of interest" description="Disordered" evidence="1">
    <location>
        <begin position="793"/>
        <end position="912"/>
    </location>
</feature>
<feature type="compositionally biased region" description="Low complexity" evidence="1">
    <location>
        <begin position="856"/>
        <end position="870"/>
    </location>
</feature>
<feature type="region of interest" description="Disordered" evidence="1">
    <location>
        <begin position="927"/>
        <end position="1051"/>
    </location>
</feature>
<feature type="compositionally biased region" description="Low complexity" evidence="1">
    <location>
        <begin position="839"/>
        <end position="848"/>
    </location>
</feature>
<feature type="compositionally biased region" description="Low complexity" evidence="1">
    <location>
        <begin position="1176"/>
        <end position="1202"/>
    </location>
</feature>
<proteinExistence type="predicted"/>
<feature type="region of interest" description="Disordered" evidence="1">
    <location>
        <begin position="319"/>
        <end position="341"/>
    </location>
</feature>
<dbReference type="GO" id="GO:0005673">
    <property type="term" value="C:transcription factor TFIIE complex"/>
    <property type="evidence" value="ECO:0007669"/>
    <property type="project" value="TreeGrafter"/>
</dbReference>
<feature type="compositionally biased region" description="Acidic residues" evidence="1">
    <location>
        <begin position="502"/>
        <end position="516"/>
    </location>
</feature>
<evidence type="ECO:0000259" key="2">
    <source>
        <dbReference type="SMART" id="SM00531"/>
    </source>
</evidence>
<dbReference type="PANTHER" id="PTHR13097">
    <property type="entry name" value="TRANSCRIPTION INITIATION FACTOR IIE, ALPHA SUBUNIT"/>
    <property type="match status" value="1"/>
</dbReference>
<sequence>MSAAAGGGRSLGGDAGYKRLVRLLGRAFYSGECPPREAEEEVPAGARSTRRDKNEYIGLGVLLLDLLAAAHGYVKDVAITGQLGVSGKVANRALRYLQSEGLLSSEVTKTKVRRQNVEQPDDSELEARMSQMTNTWWCVAYPALMDSLQLRLHRMREVLKKHMGHGEDVAEYLCRRCGATYTSLDAVRLLDHATGAFLCEECHAELDANIEAAGLGGSSGAASRQQLQQYAKRMLEKMETQLRPILDQLEKLKDVPPPDFGSLREDLDDDQVLDWLARAEVDVQLGGEGAAAAAAAAGPGKELPAWFRGAAESESVGLVASQEGPGGEAEQQQQQQGDADEQKRLQEAFLAQYLAQVNATAQRVQEDGDGKLTPDAKRIKTEDGYAGVKAEEAAGGEEWEDVKMEQPEGVKAEQQQQQQPLQQEQPPDGGAAADEDEEVLSLATKAPQQAALSICSRALSLPQYCKKCNAVQFERKASKNRSTGGEEEGKRIPKRKSADSSGSEEDMEEDESEVEEEAARQGGQTTAAAAAAAPRFDTGFTNIPQATSYAIQQEEELCDQEPFDCADGPDRPMLELQAGSRVYFQASIIRESKTEIRVLFPETKQMAERREWVDKRSSRIWRGRMESRYWRYIKGLDGGWEPKNVPESTLGGSFKRKGSGRSRGSRSRGTKHSTEEGTESEQRKAAAAALDTAASPKPKAVKKQHSGRRRQPPRDAVDAEGSSGGGSEAGQASGNSDAKRQGSGAGVGSSERRQQVGRGGGAPVAGGDPLEAWFKQHYALLKAADLLGAGFLPASAETGWPWGNGRRRRGGQQPRRAKPEAAAAAQRSREQRREERQVARQQAQSSEAESSEDEGPAAAAPGSAGAAPRGRGAKGGRELKRLQMWAWERRGRSDSGTSDEDEDDEDASGTMGLLSLAEAFLLRETTALLQWPEDDSGSKDSEEKGSKSGAQQQAAQQPQAQQHPKAKDKAPAAKRAPEAAQPKQPAAEPGTLSPQSGGKAAEPRAAPGSTGEAKQARGKQQQLPAAPQPAAVEKTQPKPRPPPKPLAVLEECDVFGKLPPVKRQPSGVLLPTSPRAAAAAAPAAAGGAIKPGPAAAGSQLQLPKQPSDASAKAPSAVSPADKQAAALSAPEQQQQQRAVNGGDAAAPTLVAAAGACKPALSPLKRKMLERCAPGGEEALLAAGAPPPGEQQQQQQQQGGAEPPAKRHAVEAGDGSAQLPGAAHAAPGRSPSPRKRLLQVAAPMET</sequence>
<feature type="compositionally biased region" description="Basic and acidic residues" evidence="1">
    <location>
        <begin position="965"/>
        <end position="977"/>
    </location>
</feature>
<dbReference type="InterPro" id="IPR039997">
    <property type="entry name" value="TFE"/>
</dbReference>
<keyword evidence="4" id="KW-1185">Reference proteome</keyword>
<dbReference type="GeneID" id="17356312"/>
<dbReference type="InParanoid" id="E1ZC94"/>
<dbReference type="PANTHER" id="PTHR13097:SF7">
    <property type="entry name" value="GENERAL TRANSCRIPTION FACTOR IIE SUBUNIT 1"/>
    <property type="match status" value="1"/>
</dbReference>
<dbReference type="KEGG" id="cvr:CHLNCDRAFT_51546"/>
<dbReference type="GO" id="GO:0006367">
    <property type="term" value="P:transcription initiation at RNA polymerase II promoter"/>
    <property type="evidence" value="ECO:0007669"/>
    <property type="project" value="InterPro"/>
</dbReference>
<dbReference type="EMBL" id="GL433841">
    <property type="protein sequence ID" value="EFN56571.1"/>
    <property type="molecule type" value="Genomic_DNA"/>
</dbReference>
<organism evidence="4">
    <name type="scientific">Chlorella variabilis</name>
    <name type="common">Green alga</name>
    <dbReference type="NCBI Taxonomy" id="554065"/>
    <lineage>
        <taxon>Eukaryota</taxon>
        <taxon>Viridiplantae</taxon>
        <taxon>Chlorophyta</taxon>
        <taxon>core chlorophytes</taxon>
        <taxon>Trebouxiophyceae</taxon>
        <taxon>Chlorellales</taxon>
        <taxon>Chlorellaceae</taxon>
        <taxon>Chlorella clade</taxon>
        <taxon>Chlorella</taxon>
    </lineage>
</organism>
<feature type="compositionally biased region" description="Basic and acidic residues" evidence="1">
    <location>
        <begin position="875"/>
        <end position="893"/>
    </location>
</feature>
<dbReference type="Gene3D" id="3.30.40.10">
    <property type="entry name" value="Zinc/RING finger domain, C3HC4 (zinc finger)"/>
    <property type="match status" value="1"/>
</dbReference>
<dbReference type="RefSeq" id="XP_005848673.1">
    <property type="nucleotide sequence ID" value="XM_005848611.1"/>
</dbReference>
<feature type="region of interest" description="Disordered" evidence="1">
    <location>
        <begin position="1074"/>
        <end position="1142"/>
    </location>
</feature>
<name>E1ZC94_CHLVA</name>